<organism evidence="1">
    <name type="scientific">marine sediment metagenome</name>
    <dbReference type="NCBI Taxonomy" id="412755"/>
    <lineage>
        <taxon>unclassified sequences</taxon>
        <taxon>metagenomes</taxon>
        <taxon>ecological metagenomes</taxon>
    </lineage>
</organism>
<dbReference type="EMBL" id="LAZR01045107">
    <property type="protein sequence ID" value="KKK99665.1"/>
    <property type="molecule type" value="Genomic_DNA"/>
</dbReference>
<proteinExistence type="predicted"/>
<accession>A0A0F9AN12</accession>
<name>A0A0F9AN12_9ZZZZ</name>
<dbReference type="AlphaFoldDB" id="A0A0F9AN12"/>
<feature type="non-terminal residue" evidence="1">
    <location>
        <position position="300"/>
    </location>
</feature>
<sequence length="300" mass="35365">MSPNNFNKGLLTRYTESECKRQLFLELAQVKPDVWFTDNRSIERIKQKHLHIDLLPLLGKIFEQKVYSHLVKYNGVKFNVKENGEVDETYLNPLIFGQLYDELINNPSEDIILLEFQYETPEYFFNEIFPPKNKVKEIPVNYGEQRPDIIILGNSFNKRKEKTLELLSDGTIREVQGSELNSRFGINIIDIKNIREDHIGKKQFIEILFYLWTLTSYLSEHKLNDKFFVRIDFNGIFPQYNEDILKTLHSLDDILDLTIQLNWEQMHQAFLDIIKKIKKLWIKAPIPIESIPVNIQASCG</sequence>
<evidence type="ECO:0000313" key="1">
    <source>
        <dbReference type="EMBL" id="KKK99665.1"/>
    </source>
</evidence>
<reference evidence="1" key="1">
    <citation type="journal article" date="2015" name="Nature">
        <title>Complex archaea that bridge the gap between prokaryotes and eukaryotes.</title>
        <authorList>
            <person name="Spang A."/>
            <person name="Saw J.H."/>
            <person name="Jorgensen S.L."/>
            <person name="Zaremba-Niedzwiedzka K."/>
            <person name="Martijn J."/>
            <person name="Lind A.E."/>
            <person name="van Eijk R."/>
            <person name="Schleper C."/>
            <person name="Guy L."/>
            <person name="Ettema T.J."/>
        </authorList>
    </citation>
    <scope>NUCLEOTIDE SEQUENCE</scope>
</reference>
<gene>
    <name evidence="1" type="ORF">LCGC14_2630470</name>
</gene>
<comment type="caution">
    <text evidence="1">The sequence shown here is derived from an EMBL/GenBank/DDBJ whole genome shotgun (WGS) entry which is preliminary data.</text>
</comment>
<protein>
    <submittedName>
        <fullName evidence="1">Uncharacterized protein</fullName>
    </submittedName>
</protein>